<name>A0A401P8V3_SCYTO</name>
<protein>
    <recommendedName>
        <fullName evidence="5">Hepatocyte nuclear factor 1 beta isoform C-terminal domain-containing protein</fullName>
    </recommendedName>
</protein>
<dbReference type="Proteomes" id="UP000288216">
    <property type="component" value="Unassembled WGS sequence"/>
</dbReference>
<dbReference type="InterPro" id="IPR039066">
    <property type="entry name" value="HNF-1"/>
</dbReference>
<evidence type="ECO:0000313" key="4">
    <source>
        <dbReference type="Proteomes" id="UP000288216"/>
    </source>
</evidence>
<dbReference type="OMA" id="IQHIHRV"/>
<proteinExistence type="predicted"/>
<evidence type="ECO:0000259" key="1">
    <source>
        <dbReference type="Pfam" id="PF04812"/>
    </source>
</evidence>
<dbReference type="Pfam" id="PF04812">
    <property type="entry name" value="HNF-1B_C"/>
    <property type="match status" value="1"/>
</dbReference>
<dbReference type="GO" id="GO:0045893">
    <property type="term" value="P:positive regulation of DNA-templated transcription"/>
    <property type="evidence" value="ECO:0007669"/>
    <property type="project" value="InterPro"/>
</dbReference>
<gene>
    <name evidence="3" type="ORF">scyTo_0008408</name>
</gene>
<reference evidence="3 4" key="1">
    <citation type="journal article" date="2018" name="Nat. Ecol. Evol.">
        <title>Shark genomes provide insights into elasmobranch evolution and the origin of vertebrates.</title>
        <authorList>
            <person name="Hara Y"/>
            <person name="Yamaguchi K"/>
            <person name="Onimaru K"/>
            <person name="Kadota M"/>
            <person name="Koyanagi M"/>
            <person name="Keeley SD"/>
            <person name="Tatsumi K"/>
            <person name="Tanaka K"/>
            <person name="Motone F"/>
            <person name="Kageyama Y"/>
            <person name="Nozu R"/>
            <person name="Adachi N"/>
            <person name="Nishimura O"/>
            <person name="Nakagawa R"/>
            <person name="Tanegashima C"/>
            <person name="Kiyatake I"/>
            <person name="Matsumoto R"/>
            <person name="Murakumo K"/>
            <person name="Nishida K"/>
            <person name="Terakita A"/>
            <person name="Kuratani S"/>
            <person name="Sato K"/>
            <person name="Hyodo S Kuraku.S."/>
        </authorList>
    </citation>
    <scope>NUCLEOTIDE SEQUENCE [LARGE SCALE GENOMIC DNA]</scope>
</reference>
<keyword evidence="4" id="KW-1185">Reference proteome</keyword>
<dbReference type="PANTHER" id="PTHR11568:SF4">
    <property type="entry name" value="HEPATOCYTE NUCLEAR FACTOR 1-ALPHA"/>
    <property type="match status" value="1"/>
</dbReference>
<dbReference type="InterPro" id="IPR006898">
    <property type="entry name" value="HNF1a_C"/>
</dbReference>
<comment type="caution">
    <text evidence="3">The sequence shown here is derived from an EMBL/GenBank/DDBJ whole genome shotgun (WGS) entry which is preliminary data.</text>
</comment>
<dbReference type="AlphaFoldDB" id="A0A401P8V3"/>
<sequence>MGGCDPHAAFGEELYLAERVKVNEQGRTNVILLLVLKSILFISHEPQQTAPRKLRLVKGLATTQAQNVPIINSVGGSLTTLQPVQFPQQLHAHHQQPIMHQVQGHMAQSSFMATMAQLQNPHAVYSHKPELPQYHTSLFPQTMVFTDASNFSGLTSLPMAKQVLTLNSESQSENQIHASVQQLPLQNLDGSIQHIHRVSSSPAITTVSSGSLVMYQNTQSADSNNHLLSPSHSSIETFIPQQMASTAP</sequence>
<dbReference type="GO" id="GO:0000981">
    <property type="term" value="F:DNA-binding transcription factor activity, RNA polymerase II-specific"/>
    <property type="evidence" value="ECO:0007669"/>
    <property type="project" value="TreeGrafter"/>
</dbReference>
<evidence type="ECO:0000313" key="3">
    <source>
        <dbReference type="EMBL" id="GCB69569.1"/>
    </source>
</evidence>
<dbReference type="EMBL" id="BFAA01003211">
    <property type="protein sequence ID" value="GCB69569.1"/>
    <property type="molecule type" value="Genomic_DNA"/>
</dbReference>
<dbReference type="GO" id="GO:0030073">
    <property type="term" value="P:insulin secretion"/>
    <property type="evidence" value="ECO:0007669"/>
    <property type="project" value="InterPro"/>
</dbReference>
<dbReference type="GO" id="GO:0001889">
    <property type="term" value="P:liver development"/>
    <property type="evidence" value="ECO:0007669"/>
    <property type="project" value="InterPro"/>
</dbReference>
<organism evidence="3 4">
    <name type="scientific">Scyliorhinus torazame</name>
    <name type="common">Cloudy catshark</name>
    <name type="synonym">Catulus torazame</name>
    <dbReference type="NCBI Taxonomy" id="75743"/>
    <lineage>
        <taxon>Eukaryota</taxon>
        <taxon>Metazoa</taxon>
        <taxon>Chordata</taxon>
        <taxon>Craniata</taxon>
        <taxon>Vertebrata</taxon>
        <taxon>Chondrichthyes</taxon>
        <taxon>Elasmobranchii</taxon>
        <taxon>Galeomorphii</taxon>
        <taxon>Galeoidea</taxon>
        <taxon>Carcharhiniformes</taxon>
        <taxon>Scyliorhinidae</taxon>
        <taxon>Scyliorhinus</taxon>
    </lineage>
</organism>
<feature type="domain" description="Hepatocyte nuclear factor 1 alpha isoform C-terminal" evidence="2">
    <location>
        <begin position="163"/>
        <end position="247"/>
    </location>
</feature>
<evidence type="ECO:0008006" key="5">
    <source>
        <dbReference type="Google" id="ProtNLM"/>
    </source>
</evidence>
<dbReference type="Pfam" id="PF04813">
    <property type="entry name" value="HNF-1A_C"/>
    <property type="match status" value="1"/>
</dbReference>
<dbReference type="STRING" id="75743.A0A401P8V3"/>
<dbReference type="GO" id="GO:0005634">
    <property type="term" value="C:nucleus"/>
    <property type="evidence" value="ECO:0007669"/>
    <property type="project" value="InterPro"/>
</dbReference>
<evidence type="ECO:0000259" key="2">
    <source>
        <dbReference type="Pfam" id="PF04813"/>
    </source>
</evidence>
<dbReference type="GO" id="GO:0031016">
    <property type="term" value="P:pancreas development"/>
    <property type="evidence" value="ECO:0007669"/>
    <property type="project" value="InterPro"/>
</dbReference>
<feature type="domain" description="Hepatocyte nuclear factor 1 beta isoform C-terminal" evidence="1">
    <location>
        <begin position="35"/>
        <end position="160"/>
    </location>
</feature>
<dbReference type="OrthoDB" id="10069265at2759"/>
<dbReference type="PANTHER" id="PTHR11568">
    <property type="entry name" value="HEPATOCYTE NUCLEAR FACTOR 1"/>
    <property type="match status" value="1"/>
</dbReference>
<accession>A0A401P8V3</accession>
<dbReference type="InterPro" id="IPR006897">
    <property type="entry name" value="HNF1b_C"/>
</dbReference>
<dbReference type="GO" id="GO:0000978">
    <property type="term" value="F:RNA polymerase II cis-regulatory region sequence-specific DNA binding"/>
    <property type="evidence" value="ECO:0007669"/>
    <property type="project" value="TreeGrafter"/>
</dbReference>